<evidence type="ECO:0000313" key="10">
    <source>
        <dbReference type="Proteomes" id="UP000734854"/>
    </source>
</evidence>
<evidence type="ECO:0000256" key="4">
    <source>
        <dbReference type="ARBA" id="ARBA00022692"/>
    </source>
</evidence>
<evidence type="ECO:0008006" key="11">
    <source>
        <dbReference type="Google" id="ProtNLM"/>
    </source>
</evidence>
<comment type="subcellular location">
    <subcellularLocation>
        <location evidence="1">Endoplasmic reticulum membrane</location>
        <topology evidence="1">Multi-pass membrane protein</topology>
    </subcellularLocation>
</comment>
<organism evidence="9 10">
    <name type="scientific">Zingiber officinale</name>
    <name type="common">Ginger</name>
    <name type="synonym">Amomum zingiber</name>
    <dbReference type="NCBI Taxonomy" id="94328"/>
    <lineage>
        <taxon>Eukaryota</taxon>
        <taxon>Viridiplantae</taxon>
        <taxon>Streptophyta</taxon>
        <taxon>Embryophyta</taxon>
        <taxon>Tracheophyta</taxon>
        <taxon>Spermatophyta</taxon>
        <taxon>Magnoliopsida</taxon>
        <taxon>Liliopsida</taxon>
        <taxon>Zingiberales</taxon>
        <taxon>Zingiberaceae</taxon>
        <taxon>Zingiber</taxon>
    </lineage>
</organism>
<keyword evidence="5" id="KW-0256">Endoplasmic reticulum</keyword>
<keyword evidence="7" id="KW-0472">Membrane</keyword>
<evidence type="ECO:0000256" key="7">
    <source>
        <dbReference type="ARBA" id="ARBA00023136"/>
    </source>
</evidence>
<dbReference type="Proteomes" id="UP000734854">
    <property type="component" value="Unassembled WGS sequence"/>
</dbReference>
<dbReference type="InterPro" id="IPR005599">
    <property type="entry name" value="GPI_mannosylTrfase"/>
</dbReference>
<evidence type="ECO:0000256" key="6">
    <source>
        <dbReference type="ARBA" id="ARBA00022989"/>
    </source>
</evidence>
<dbReference type="EMBL" id="JACMSC010000011">
    <property type="protein sequence ID" value="KAG6500929.1"/>
    <property type="molecule type" value="Genomic_DNA"/>
</dbReference>
<comment type="caution">
    <text evidence="9">The sequence shown here is derived from an EMBL/GenBank/DDBJ whole genome shotgun (WGS) entry which is preliminary data.</text>
</comment>
<accession>A0A8J5GD25</accession>
<gene>
    <name evidence="9" type="ORF">ZIOFF_040791</name>
</gene>
<evidence type="ECO:0000256" key="5">
    <source>
        <dbReference type="ARBA" id="ARBA00022824"/>
    </source>
</evidence>
<keyword evidence="2" id="KW-0328">Glycosyltransferase</keyword>
<keyword evidence="3" id="KW-0808">Transferase</keyword>
<evidence type="ECO:0000256" key="1">
    <source>
        <dbReference type="ARBA" id="ARBA00004477"/>
    </source>
</evidence>
<dbReference type="AlphaFoldDB" id="A0A8J5GD25"/>
<dbReference type="GO" id="GO:0005789">
    <property type="term" value="C:endoplasmic reticulum membrane"/>
    <property type="evidence" value="ECO:0007669"/>
    <property type="project" value="UniProtKB-SubCell"/>
</dbReference>
<evidence type="ECO:0000256" key="3">
    <source>
        <dbReference type="ARBA" id="ARBA00022679"/>
    </source>
</evidence>
<evidence type="ECO:0000313" key="9">
    <source>
        <dbReference type="EMBL" id="KAG6500929.1"/>
    </source>
</evidence>
<evidence type="ECO:0000256" key="2">
    <source>
        <dbReference type="ARBA" id="ARBA00022676"/>
    </source>
</evidence>
<name>A0A8J5GD25_ZINOF</name>
<reference evidence="9 10" key="1">
    <citation type="submission" date="2020-08" db="EMBL/GenBank/DDBJ databases">
        <title>Plant Genome Project.</title>
        <authorList>
            <person name="Zhang R.-G."/>
        </authorList>
    </citation>
    <scope>NUCLEOTIDE SEQUENCE [LARGE SCALE GENOMIC DNA]</scope>
    <source>
        <tissue evidence="9">Rhizome</tissue>
    </source>
</reference>
<protein>
    <recommendedName>
        <fullName evidence="11">Mannosyltransferase</fullName>
    </recommendedName>
</protein>
<keyword evidence="10" id="KW-1185">Reference proteome</keyword>
<evidence type="ECO:0000256" key="8">
    <source>
        <dbReference type="SAM" id="MobiDB-lite"/>
    </source>
</evidence>
<keyword evidence="6" id="KW-1133">Transmembrane helix</keyword>
<sequence>MTLSVARQRRPRAEDQGASSSSSSASDRYWKEEKEKERAGVGWFLPSLLLGFLRHMSASSDIIHDCESATRSSITGNPSLHHLLYISGFQTWEYRFLYPIYPLICIAATVDIDSFPGLFRDKYAVEDSLIVMLRDIKHCTFFVELDLRRPYPARGSDLSTWETVAAIPFLDRELSPTMFRSFFIPYKWTQQNTFGLYKLLKKIPKSVEGHT</sequence>
<dbReference type="Pfam" id="PF03901">
    <property type="entry name" value="Glyco_transf_22"/>
    <property type="match status" value="1"/>
</dbReference>
<keyword evidence="4" id="KW-0812">Transmembrane</keyword>
<dbReference type="GO" id="GO:0016757">
    <property type="term" value="F:glycosyltransferase activity"/>
    <property type="evidence" value="ECO:0007669"/>
    <property type="project" value="UniProtKB-KW"/>
</dbReference>
<feature type="region of interest" description="Disordered" evidence="8">
    <location>
        <begin position="1"/>
        <end position="29"/>
    </location>
</feature>
<dbReference type="UniPathway" id="UPA00378"/>
<proteinExistence type="predicted"/>